<dbReference type="InterPro" id="IPR013149">
    <property type="entry name" value="ADH-like_C"/>
</dbReference>
<evidence type="ECO:0000259" key="1">
    <source>
        <dbReference type="SMART" id="SM00829"/>
    </source>
</evidence>
<proteinExistence type="predicted"/>
<dbReference type="EMBL" id="JBHLTF010000029">
    <property type="protein sequence ID" value="MFC0717650.1"/>
    <property type="molecule type" value="Genomic_DNA"/>
</dbReference>
<sequence>MSRINGRNPVAIKTLHVAAGGGFEQVSVGISEPVAPGPGEIVVRLRASSLNYHDYGVVSGAMGPAERRIPMSDGAGEVIALGEGVEEFAVGDHVVSTFFPDWLDGAPPAEGFGRVPGDGIDGYAREQVTAPATAFTRAPRGWSHAEAATLTTAGLTAWTALFEHGALQPGQDVLVQGSGGVSIFALQFAKLAGARVIATSSSDAKLERMRELGADELINYRQDPEWGMTVRGLTGGRGVDHVIEVGGPATLPQSMLATRVGGHIAVIGVLTGIDSQLPLGLALARHLRLQAFVVGSRRQQQDMVRALEACTLRPVIDRHFALDDLVAAFRHQESGQHFGKIVLDI</sequence>
<dbReference type="PANTHER" id="PTHR45033:SF2">
    <property type="entry name" value="ZINC-TYPE ALCOHOL DEHYDROGENASE-LIKE PROTEIN C1773.06C"/>
    <property type="match status" value="1"/>
</dbReference>
<dbReference type="Gene3D" id="3.90.180.10">
    <property type="entry name" value="Medium-chain alcohol dehydrogenases, catalytic domain"/>
    <property type="match status" value="1"/>
</dbReference>
<dbReference type="SUPFAM" id="SSF50129">
    <property type="entry name" value="GroES-like"/>
    <property type="match status" value="1"/>
</dbReference>
<dbReference type="CDD" id="cd08276">
    <property type="entry name" value="MDR7"/>
    <property type="match status" value="1"/>
</dbReference>
<accession>A0ABV6SW32</accession>
<dbReference type="Pfam" id="PF08240">
    <property type="entry name" value="ADH_N"/>
    <property type="match status" value="1"/>
</dbReference>
<dbReference type="InterPro" id="IPR013154">
    <property type="entry name" value="ADH-like_N"/>
</dbReference>
<protein>
    <submittedName>
        <fullName evidence="2">NAD(P)-dependent alcohol dehydrogenase</fullName>
        <ecNumber evidence="2">1.1.1.-</ecNumber>
    </submittedName>
</protein>
<name>A0ABV6SW32_9GAMM</name>
<dbReference type="SMART" id="SM00829">
    <property type="entry name" value="PKS_ER"/>
    <property type="match status" value="1"/>
</dbReference>
<dbReference type="Pfam" id="PF00107">
    <property type="entry name" value="ADH_zinc_N"/>
    <property type="match status" value="1"/>
</dbReference>
<dbReference type="EC" id="1.1.1.-" evidence="2"/>
<comment type="caution">
    <text evidence="2">The sequence shown here is derived from an EMBL/GenBank/DDBJ whole genome shotgun (WGS) entry which is preliminary data.</text>
</comment>
<keyword evidence="3" id="KW-1185">Reference proteome</keyword>
<reference evidence="2 3" key="1">
    <citation type="submission" date="2024-09" db="EMBL/GenBank/DDBJ databases">
        <authorList>
            <person name="Sun Q."/>
            <person name="Mori K."/>
        </authorList>
    </citation>
    <scope>NUCLEOTIDE SEQUENCE [LARGE SCALE GENOMIC DNA]</scope>
    <source>
        <strain evidence="2 3">KCTC 52403</strain>
    </source>
</reference>
<dbReference type="InterPro" id="IPR011032">
    <property type="entry name" value="GroES-like_sf"/>
</dbReference>
<dbReference type="PANTHER" id="PTHR45033">
    <property type="match status" value="1"/>
</dbReference>
<dbReference type="InterPro" id="IPR052711">
    <property type="entry name" value="Zinc_ADH-like"/>
</dbReference>
<dbReference type="SUPFAM" id="SSF51735">
    <property type="entry name" value="NAD(P)-binding Rossmann-fold domains"/>
    <property type="match status" value="1"/>
</dbReference>
<dbReference type="RefSeq" id="WP_386659681.1">
    <property type="nucleotide sequence ID" value="NZ_BMZT01000007.1"/>
</dbReference>
<feature type="domain" description="Enoyl reductase (ER)" evidence="1">
    <location>
        <begin position="21"/>
        <end position="343"/>
    </location>
</feature>
<dbReference type="GO" id="GO:0016491">
    <property type="term" value="F:oxidoreductase activity"/>
    <property type="evidence" value="ECO:0007669"/>
    <property type="project" value="UniProtKB-KW"/>
</dbReference>
<dbReference type="Proteomes" id="UP001589898">
    <property type="component" value="Unassembled WGS sequence"/>
</dbReference>
<evidence type="ECO:0000313" key="3">
    <source>
        <dbReference type="Proteomes" id="UP001589898"/>
    </source>
</evidence>
<keyword evidence="2" id="KW-0560">Oxidoreductase</keyword>
<dbReference type="InterPro" id="IPR036291">
    <property type="entry name" value="NAD(P)-bd_dom_sf"/>
</dbReference>
<evidence type="ECO:0000313" key="2">
    <source>
        <dbReference type="EMBL" id="MFC0717650.1"/>
    </source>
</evidence>
<organism evidence="2 3">
    <name type="scientific">Luteimonas padinae</name>
    <dbReference type="NCBI Taxonomy" id="1714359"/>
    <lineage>
        <taxon>Bacteria</taxon>
        <taxon>Pseudomonadati</taxon>
        <taxon>Pseudomonadota</taxon>
        <taxon>Gammaproteobacteria</taxon>
        <taxon>Lysobacterales</taxon>
        <taxon>Lysobacteraceae</taxon>
        <taxon>Luteimonas</taxon>
    </lineage>
</organism>
<dbReference type="InterPro" id="IPR020843">
    <property type="entry name" value="ER"/>
</dbReference>
<gene>
    <name evidence="2" type="ORF">ACFFFU_07790</name>
</gene>
<dbReference type="Gene3D" id="3.40.50.720">
    <property type="entry name" value="NAD(P)-binding Rossmann-like Domain"/>
    <property type="match status" value="1"/>
</dbReference>